<dbReference type="RefSeq" id="WP_105052079.1">
    <property type="nucleotide sequence ID" value="NZ_BMYG01000002.1"/>
</dbReference>
<comment type="caution">
    <text evidence="1">The sequence shown here is derived from an EMBL/GenBank/DDBJ whole genome shotgun (WGS) entry which is preliminary data.</text>
</comment>
<dbReference type="AlphaFoldDB" id="A0A2S7UUH6"/>
<dbReference type="EMBL" id="MSCH01000003">
    <property type="protein sequence ID" value="PQJ53593.1"/>
    <property type="molecule type" value="Genomic_DNA"/>
</dbReference>
<accession>A0A2S7UUH6</accession>
<keyword evidence="2" id="KW-1185">Reference proteome</keyword>
<protein>
    <submittedName>
        <fullName evidence="1">Uncharacterized protein</fullName>
    </submittedName>
</protein>
<dbReference type="Proteomes" id="UP000239007">
    <property type="component" value="Unassembled WGS sequence"/>
</dbReference>
<organism evidence="1 2">
    <name type="scientific">Psychrosphaera saromensis</name>
    <dbReference type="NCBI Taxonomy" id="716813"/>
    <lineage>
        <taxon>Bacteria</taxon>
        <taxon>Pseudomonadati</taxon>
        <taxon>Pseudomonadota</taxon>
        <taxon>Gammaproteobacteria</taxon>
        <taxon>Alteromonadales</taxon>
        <taxon>Pseudoalteromonadaceae</taxon>
        <taxon>Psychrosphaera</taxon>
    </lineage>
</organism>
<proteinExistence type="predicted"/>
<reference evidence="1 2" key="1">
    <citation type="submission" date="2016-12" db="EMBL/GenBank/DDBJ databases">
        <title>Diversity of luminous bacteria.</title>
        <authorList>
            <person name="Yoshizawa S."/>
            <person name="Kogure K."/>
        </authorList>
    </citation>
    <scope>NUCLEOTIDE SEQUENCE [LARGE SCALE GENOMIC DNA]</scope>
    <source>
        <strain evidence="1 2">SA4-48</strain>
    </source>
</reference>
<evidence type="ECO:0000313" key="2">
    <source>
        <dbReference type="Proteomes" id="UP000239007"/>
    </source>
</evidence>
<evidence type="ECO:0000313" key="1">
    <source>
        <dbReference type="EMBL" id="PQJ53593.1"/>
    </source>
</evidence>
<gene>
    <name evidence="1" type="ORF">BTO11_07880</name>
</gene>
<name>A0A2S7UUH6_9GAMM</name>
<sequence>MWWSRYQLADAWLHRNWLIKSVLAASLLTSGLVITTSCLASMTPVVLVDSCFPKAATNQLNLNNPSINKLSVKDLSYWDHTNTHSDEFSGLRFLGAENGNSKYRLTSVRSSNSESKSKSINTQSPHAECYNREIVLVKKLIHNKRQHANGIEMRLKEREFTFGNLASFKMRFQLNRALSFTPQVASLSSVVNTALQHKEQQHNEQALGQANEKQPSQQKIINDLIGQNIRFKLMFYGENHSDYTVKTAYSEKLIVLPSSLSDVVLDTDTPDLTDSAWLELEIKSTDLTAYWQQNWQETPATLSELTQQPILGFILVAETPSGKTLESLVSGFSEPNVKLKDKLKDKELFIETYLRLGSMSIERRTK</sequence>